<feature type="transmembrane region" description="Helical" evidence="1">
    <location>
        <begin position="56"/>
        <end position="80"/>
    </location>
</feature>
<comment type="caution">
    <text evidence="2">The sequence shown here is derived from an EMBL/GenBank/DDBJ whole genome shotgun (WGS) entry which is preliminary data.</text>
</comment>
<evidence type="ECO:0000313" key="2">
    <source>
        <dbReference type="EMBL" id="KAG5676182.1"/>
    </source>
</evidence>
<organism evidence="2 3">
    <name type="scientific">Polypedilum vanderplanki</name>
    <name type="common">Sleeping chironomid midge</name>
    <dbReference type="NCBI Taxonomy" id="319348"/>
    <lineage>
        <taxon>Eukaryota</taxon>
        <taxon>Metazoa</taxon>
        <taxon>Ecdysozoa</taxon>
        <taxon>Arthropoda</taxon>
        <taxon>Hexapoda</taxon>
        <taxon>Insecta</taxon>
        <taxon>Pterygota</taxon>
        <taxon>Neoptera</taxon>
        <taxon>Endopterygota</taxon>
        <taxon>Diptera</taxon>
        <taxon>Nematocera</taxon>
        <taxon>Chironomoidea</taxon>
        <taxon>Chironomidae</taxon>
        <taxon>Chironominae</taxon>
        <taxon>Polypedilum</taxon>
        <taxon>Polypedilum</taxon>
    </lineage>
</organism>
<evidence type="ECO:0000256" key="1">
    <source>
        <dbReference type="SAM" id="Phobius"/>
    </source>
</evidence>
<feature type="transmembrane region" description="Helical" evidence="1">
    <location>
        <begin position="20"/>
        <end position="44"/>
    </location>
</feature>
<evidence type="ECO:0008006" key="4">
    <source>
        <dbReference type="Google" id="ProtNLM"/>
    </source>
</evidence>
<protein>
    <recommendedName>
        <fullName evidence="4">Transmembrane protein</fullName>
    </recommendedName>
</protein>
<gene>
    <name evidence="2" type="ORF">PVAND_006031</name>
</gene>
<keyword evidence="3" id="KW-1185">Reference proteome</keyword>
<reference evidence="2" key="1">
    <citation type="submission" date="2021-03" db="EMBL/GenBank/DDBJ databases">
        <title>Chromosome level genome of the anhydrobiotic midge Polypedilum vanderplanki.</title>
        <authorList>
            <person name="Yoshida Y."/>
            <person name="Kikawada T."/>
            <person name="Gusev O."/>
        </authorList>
    </citation>
    <scope>NUCLEOTIDE SEQUENCE</scope>
    <source>
        <strain evidence="2">NIAS01</strain>
        <tissue evidence="2">Whole body or cell culture</tissue>
    </source>
</reference>
<keyword evidence="1" id="KW-0812">Transmembrane</keyword>
<dbReference type="EMBL" id="JADBJN010000002">
    <property type="protein sequence ID" value="KAG5676182.1"/>
    <property type="molecule type" value="Genomic_DNA"/>
</dbReference>
<dbReference type="Proteomes" id="UP001107558">
    <property type="component" value="Chromosome 2"/>
</dbReference>
<accession>A0A9J6C3R4</accession>
<proteinExistence type="predicted"/>
<sequence>MFTKCVDKFCSNLSLEYSGYVIGGLGFLCGIYILVSALVKFFIPEYYYLVYYLNEIYILNMMSISIVYALLHIIASIYVIIGTKYRQHRKIIMMLIVLIFDFILIFITFFFYFDIIYAVLKTFVLWYFIQCIFSLYIMFKNENESINTLVDLDDQTENSCSLPKIENFWNSTILTSYLLANHQEPIQNDFSDEEYLLKSDIV</sequence>
<feature type="transmembrane region" description="Helical" evidence="1">
    <location>
        <begin position="119"/>
        <end position="139"/>
    </location>
</feature>
<name>A0A9J6C3R4_POLVA</name>
<evidence type="ECO:0000313" key="3">
    <source>
        <dbReference type="Proteomes" id="UP001107558"/>
    </source>
</evidence>
<dbReference type="AlphaFoldDB" id="A0A9J6C3R4"/>
<feature type="transmembrane region" description="Helical" evidence="1">
    <location>
        <begin position="92"/>
        <end position="113"/>
    </location>
</feature>
<keyword evidence="1" id="KW-0472">Membrane</keyword>
<keyword evidence="1" id="KW-1133">Transmembrane helix</keyword>